<gene>
    <name evidence="1" type="ORF">GCM10022271_07860</name>
</gene>
<protein>
    <recommendedName>
        <fullName evidence="3">DUF192 domain-containing protein</fullName>
    </recommendedName>
</protein>
<name>A0ABP7GZR6_9FLAO</name>
<comment type="caution">
    <text evidence="1">The sequence shown here is derived from an EMBL/GenBank/DDBJ whole genome shotgun (WGS) entry which is preliminary data.</text>
</comment>
<dbReference type="EMBL" id="BAABBI010000001">
    <property type="protein sequence ID" value="GAA3778037.1"/>
    <property type="molecule type" value="Genomic_DNA"/>
</dbReference>
<reference evidence="2" key="1">
    <citation type="journal article" date="2019" name="Int. J. Syst. Evol. Microbiol.">
        <title>The Global Catalogue of Microorganisms (GCM) 10K type strain sequencing project: providing services to taxonomists for standard genome sequencing and annotation.</title>
        <authorList>
            <consortium name="The Broad Institute Genomics Platform"/>
            <consortium name="The Broad Institute Genome Sequencing Center for Infectious Disease"/>
            <person name="Wu L."/>
            <person name="Ma J."/>
        </authorList>
    </citation>
    <scope>NUCLEOTIDE SEQUENCE [LARGE SCALE GENOMIC DNA]</scope>
    <source>
        <strain evidence="2">JCM 17525</strain>
    </source>
</reference>
<evidence type="ECO:0000313" key="1">
    <source>
        <dbReference type="EMBL" id="GAA3778037.1"/>
    </source>
</evidence>
<evidence type="ECO:0000313" key="2">
    <source>
        <dbReference type="Proteomes" id="UP001501456"/>
    </source>
</evidence>
<dbReference type="Proteomes" id="UP001501456">
    <property type="component" value="Unassembled WGS sequence"/>
</dbReference>
<accession>A0ABP7GZR6</accession>
<keyword evidence="2" id="KW-1185">Reference proteome</keyword>
<sequence>MLIDYYVNANNEVRLFEERIEIINNKKEKVVFNKEEIVGLKIYICPSMNRKSSFQLMPFEQFHFIELIFINNTKFYISSLSDENLYNTIQKNKIFKNKIDIVNRGIFDLGYLINSIYFLKIKL</sequence>
<organism evidence="1 2">
    <name type="scientific">Corallibacter vietnamensis</name>
    <dbReference type="NCBI Taxonomy" id="904130"/>
    <lineage>
        <taxon>Bacteria</taxon>
        <taxon>Pseudomonadati</taxon>
        <taxon>Bacteroidota</taxon>
        <taxon>Flavobacteriia</taxon>
        <taxon>Flavobacteriales</taxon>
        <taxon>Flavobacteriaceae</taxon>
        <taxon>Corallibacter</taxon>
    </lineage>
</organism>
<proteinExistence type="predicted"/>
<evidence type="ECO:0008006" key="3">
    <source>
        <dbReference type="Google" id="ProtNLM"/>
    </source>
</evidence>